<dbReference type="InterPro" id="IPR036010">
    <property type="entry name" value="2Fe-2S_ferredoxin-like_sf"/>
</dbReference>
<dbReference type="GO" id="GO:0005506">
    <property type="term" value="F:iron ion binding"/>
    <property type="evidence" value="ECO:0007669"/>
    <property type="project" value="InterPro"/>
</dbReference>
<dbReference type="OrthoDB" id="9775084at2"/>
<dbReference type="InterPro" id="IPR012675">
    <property type="entry name" value="Beta-grasp_dom_sf"/>
</dbReference>
<dbReference type="eggNOG" id="COG2080">
    <property type="taxonomic scope" value="Bacteria"/>
</dbReference>
<dbReference type="SUPFAM" id="SSF54665">
    <property type="entry name" value="CO dehydrogenase molybdoprotein N-domain-like"/>
    <property type="match status" value="1"/>
</dbReference>
<dbReference type="STRING" id="879212.DespoDRAFT_00787"/>
<dbReference type="Pfam" id="PF02738">
    <property type="entry name" value="MoCoBD_1"/>
    <property type="match status" value="1"/>
</dbReference>
<evidence type="ECO:0000259" key="3">
    <source>
        <dbReference type="PROSITE" id="PS51085"/>
    </source>
</evidence>
<dbReference type="SUPFAM" id="SSF54292">
    <property type="entry name" value="2Fe-2S ferredoxin-like"/>
    <property type="match status" value="1"/>
</dbReference>
<dbReference type="Proteomes" id="UP000005778">
    <property type="component" value="Chromosome"/>
</dbReference>
<accession>I5AZW0</accession>
<dbReference type="InterPro" id="IPR008274">
    <property type="entry name" value="AldOxase/xan_DH_MoCoBD1"/>
</dbReference>
<protein>
    <submittedName>
        <fullName evidence="4">Aerobic-type carbon monoxide dehydrogenase, large subunit CoxL/CutL-like protein</fullName>
    </submittedName>
</protein>
<evidence type="ECO:0000313" key="4">
    <source>
        <dbReference type="EMBL" id="EIM62773.1"/>
    </source>
</evidence>
<name>I5AZW0_9BACT</name>
<dbReference type="Pfam" id="PF20256">
    <property type="entry name" value="MoCoBD_2"/>
    <property type="match status" value="1"/>
</dbReference>
<evidence type="ECO:0000256" key="1">
    <source>
        <dbReference type="ARBA" id="ARBA00006849"/>
    </source>
</evidence>
<gene>
    <name evidence="4" type="ORF">DespoDRAFT_00787</name>
</gene>
<dbReference type="InterPro" id="IPR046867">
    <property type="entry name" value="AldOxase/xan_DH_MoCoBD2"/>
</dbReference>
<dbReference type="InterPro" id="IPR002888">
    <property type="entry name" value="2Fe-2S-bd"/>
</dbReference>
<organism evidence="4 5">
    <name type="scientific">Desulfobacter postgatei 2ac9</name>
    <dbReference type="NCBI Taxonomy" id="879212"/>
    <lineage>
        <taxon>Bacteria</taxon>
        <taxon>Pseudomonadati</taxon>
        <taxon>Thermodesulfobacteriota</taxon>
        <taxon>Desulfobacteria</taxon>
        <taxon>Desulfobacterales</taxon>
        <taxon>Desulfobacteraceae</taxon>
        <taxon>Desulfobacter</taxon>
    </lineage>
</organism>
<dbReference type="SUPFAM" id="SSF47741">
    <property type="entry name" value="CO dehydrogenase ISP C-domain like"/>
    <property type="match status" value="1"/>
</dbReference>
<keyword evidence="5" id="KW-1185">Reference proteome</keyword>
<dbReference type="InterPro" id="IPR000674">
    <property type="entry name" value="Ald_Oxase/Xan_DH_a/b"/>
</dbReference>
<dbReference type="Pfam" id="PF01799">
    <property type="entry name" value="Fer2_2"/>
    <property type="match status" value="1"/>
</dbReference>
<dbReference type="Pfam" id="PF01315">
    <property type="entry name" value="Ald_Xan_dh_C"/>
    <property type="match status" value="1"/>
</dbReference>
<dbReference type="InterPro" id="IPR036856">
    <property type="entry name" value="Ald_Oxase/Xan_DH_a/b_sf"/>
</dbReference>
<comment type="similarity">
    <text evidence="1">Belongs to the xanthine dehydrogenase family.</text>
</comment>
<dbReference type="CDD" id="cd00207">
    <property type="entry name" value="fer2"/>
    <property type="match status" value="1"/>
</dbReference>
<dbReference type="InterPro" id="IPR036884">
    <property type="entry name" value="2Fe-2S-bd_dom_sf"/>
</dbReference>
<dbReference type="PANTHER" id="PTHR11908:SF157">
    <property type="entry name" value="XANTHINE DEHYDROGENASE SUBUNIT D-RELATED"/>
    <property type="match status" value="1"/>
</dbReference>
<evidence type="ECO:0000256" key="2">
    <source>
        <dbReference type="SAM" id="MobiDB-lite"/>
    </source>
</evidence>
<dbReference type="RefSeq" id="WP_004071529.1">
    <property type="nucleotide sequence ID" value="NZ_CM001488.1"/>
</dbReference>
<reference evidence="4 5" key="1">
    <citation type="submission" date="2011-09" db="EMBL/GenBank/DDBJ databases">
        <authorList>
            <consortium name="US DOE Joint Genome Institute (JGI-PGF)"/>
            <person name="Lucas S."/>
            <person name="Han J."/>
            <person name="Lapidus A."/>
            <person name="Cheng J.-F."/>
            <person name="Goodwin L."/>
            <person name="Pitluck S."/>
            <person name="Peters L."/>
            <person name="Land M.L."/>
            <person name="Hauser L."/>
            <person name="Orellana R."/>
            <person name="Lovley D."/>
            <person name="Woyke T.J."/>
        </authorList>
    </citation>
    <scope>NUCLEOTIDE SEQUENCE [LARGE SCALE GENOMIC DNA]</scope>
    <source>
        <strain evidence="4 5">2ac9</strain>
    </source>
</reference>
<dbReference type="AlphaFoldDB" id="I5AZW0"/>
<dbReference type="GO" id="GO:0016491">
    <property type="term" value="F:oxidoreductase activity"/>
    <property type="evidence" value="ECO:0007669"/>
    <property type="project" value="InterPro"/>
</dbReference>
<dbReference type="SMART" id="SM01008">
    <property type="entry name" value="Ald_Xan_dh_C"/>
    <property type="match status" value="1"/>
</dbReference>
<dbReference type="Gene3D" id="3.90.1170.50">
    <property type="entry name" value="Aldehyde oxidase/xanthine dehydrogenase, a/b hammerhead"/>
    <property type="match status" value="1"/>
</dbReference>
<dbReference type="InterPro" id="IPR001041">
    <property type="entry name" value="2Fe-2S_ferredoxin-type"/>
</dbReference>
<dbReference type="SUPFAM" id="SSF56003">
    <property type="entry name" value="Molybdenum cofactor-binding domain"/>
    <property type="match status" value="1"/>
</dbReference>
<reference evidence="4 5" key="2">
    <citation type="submission" date="2012-02" db="EMBL/GenBank/DDBJ databases">
        <title>Improved High-Quality Draft sequence of Desulfobacter postgatei 2ac9.</title>
        <authorList>
            <consortium name="US DOE Joint Genome Institute"/>
            <person name="Lucas S."/>
            <person name="Han J."/>
            <person name="Lapidus A."/>
            <person name="Cheng J.-F."/>
            <person name="Goodwin L."/>
            <person name="Pitluck S."/>
            <person name="Peters L."/>
            <person name="Ovchinnikova G."/>
            <person name="Held B."/>
            <person name="Detter J.C."/>
            <person name="Han C."/>
            <person name="Tapia R."/>
            <person name="Land M."/>
            <person name="Hauser L."/>
            <person name="Kyrpides N."/>
            <person name="Ivanova N."/>
            <person name="Pagani I."/>
            <person name="Orellana R."/>
            <person name="Lovley D."/>
            <person name="Woyke T."/>
        </authorList>
    </citation>
    <scope>NUCLEOTIDE SEQUENCE [LARGE SCALE GENOMIC DNA]</scope>
    <source>
        <strain evidence="4 5">2ac9</strain>
    </source>
</reference>
<evidence type="ECO:0000313" key="5">
    <source>
        <dbReference type="Proteomes" id="UP000005778"/>
    </source>
</evidence>
<dbReference type="InterPro" id="IPR037165">
    <property type="entry name" value="AldOxase/xan_DH_Mopterin-bd_sf"/>
</dbReference>
<proteinExistence type="inferred from homology"/>
<dbReference type="EMBL" id="CM001488">
    <property type="protein sequence ID" value="EIM62773.1"/>
    <property type="molecule type" value="Genomic_DNA"/>
</dbReference>
<dbReference type="Pfam" id="PF00111">
    <property type="entry name" value="Fer2"/>
    <property type="match status" value="1"/>
</dbReference>
<dbReference type="Gene3D" id="3.30.365.10">
    <property type="entry name" value="Aldehyde oxidase/xanthine dehydrogenase, molybdopterin binding domain"/>
    <property type="match status" value="4"/>
</dbReference>
<dbReference type="Gene3D" id="1.10.150.120">
    <property type="entry name" value="[2Fe-2S]-binding domain"/>
    <property type="match status" value="1"/>
</dbReference>
<dbReference type="Gene3D" id="3.10.20.30">
    <property type="match status" value="1"/>
</dbReference>
<sequence length="889" mass="95650">MKKINLTINGCERQVIADKNLVLLDLLREQLNLTGTKQSCDRKGQCGACTVIVNKKAVLSCLTRVEKLDGASVISIEGLGTPNNPHLIQHAFVLAGAIQCGFCTPGMIMAAKALLDTNLNPTVEEIKHALRHNICRCTGYVKIIDAVQLAAQFLRGEKKPEELTPLPTDPKIGVSHSRPSAMIKACGTAAFTSDIIIPDAVEIAVVRSPHMHAEIEKIDFSRAEKMPGFIGTLTASDIKGTNRLKYIVADRPILCENRVRTMGDAIAAVLARTREQALAAAQAVDVQYSLLPEVTTTRQAMEPDAPQIHPHRPNLCFSQPLIKGDTDEGFKKAAAVIEQNFTTQLNHQAPLEPENSVAYMEGEGQDAILVVMGRSINIHLHMATLQAALGYDNIRYEEPFSGGQFGMKLEIFTEGIAAAAALKFKRPVRYIPSLAESMMITSKRHPFDIQLKMGADENGKLTALEMDITVDNGAYHSIGNVIINRALQMLTSSYYVPNIKVASKLVYTNNPWGSAARGAGPPQAHYALECGMNMLAGKLNIDPLAFRKQNSLRTGLTKATGHVQDDVWPFPELCDDILPHYERALADAKAHDNTGPVKRGVGLGAAAFGIGFPADKSTAAVELEPDDGVTVYAAAADPGEGNDSMLTQLAAQVLELPLDKVRAVTRTTDKTTAAGPASGSRVTLMIGGATVDALKQLKKAMDDVGSKTFDAFKSAEKPTRYVGNKSTFQTAPMDPETGQGPSTESDTHAIQLAEVQVNTETGEVKVLKMTSVVDAGPVINPNNLTGQMEGGMDMGVGYALREQYIAGKTKDWRTFKFPTMKTAFDMAVFFRETHRKRGTLGSTGVGEMSMVSTAPAVINSIENACGALITSLPATPDKVLAAIKEAHKV</sequence>
<feature type="domain" description="2Fe-2S ferredoxin-type" evidence="3">
    <location>
        <begin position="2"/>
        <end position="79"/>
    </location>
</feature>
<dbReference type="InterPro" id="IPR016208">
    <property type="entry name" value="Ald_Oxase/xanthine_DH-like"/>
</dbReference>
<dbReference type="PROSITE" id="PS51085">
    <property type="entry name" value="2FE2S_FER_2"/>
    <property type="match status" value="1"/>
</dbReference>
<feature type="region of interest" description="Disordered" evidence="2">
    <location>
        <begin position="724"/>
        <end position="744"/>
    </location>
</feature>
<dbReference type="GO" id="GO:0051536">
    <property type="term" value="F:iron-sulfur cluster binding"/>
    <property type="evidence" value="ECO:0007669"/>
    <property type="project" value="InterPro"/>
</dbReference>
<dbReference type="HOGENOM" id="CLU_001681_2_3_7"/>
<dbReference type="eggNOG" id="COG1529">
    <property type="taxonomic scope" value="Bacteria"/>
</dbReference>
<dbReference type="PANTHER" id="PTHR11908">
    <property type="entry name" value="XANTHINE DEHYDROGENASE"/>
    <property type="match status" value="1"/>
</dbReference>